<feature type="transmembrane region" description="Helical" evidence="1">
    <location>
        <begin position="863"/>
        <end position="881"/>
    </location>
</feature>
<feature type="transmembrane region" description="Helical" evidence="1">
    <location>
        <begin position="433"/>
        <end position="453"/>
    </location>
</feature>
<keyword evidence="2" id="KW-0732">Signal</keyword>
<feature type="transmembrane region" description="Helical" evidence="1">
    <location>
        <begin position="712"/>
        <end position="734"/>
    </location>
</feature>
<keyword evidence="1" id="KW-1133">Transmembrane helix</keyword>
<feature type="domain" description="Nose resistant-to-fluoxetine protein N-terminal" evidence="3">
    <location>
        <begin position="47"/>
        <end position="200"/>
    </location>
</feature>
<accession>A0A6G0TE30</accession>
<feature type="transmembrane region" description="Helical" evidence="1">
    <location>
        <begin position="817"/>
        <end position="842"/>
    </location>
</feature>
<feature type="signal peptide" evidence="2">
    <location>
        <begin position="1"/>
        <end position="21"/>
    </location>
</feature>
<feature type="transmembrane region" description="Helical" evidence="1">
    <location>
        <begin position="363"/>
        <end position="384"/>
    </location>
</feature>
<reference evidence="4 5" key="1">
    <citation type="submission" date="2019-08" db="EMBL/GenBank/DDBJ databases">
        <title>The genome of the soybean aphid Biotype 1, its phylome, world population structure and adaptation to the North American continent.</title>
        <authorList>
            <person name="Giordano R."/>
            <person name="Donthu R.K."/>
            <person name="Hernandez A.G."/>
            <person name="Wright C.L."/>
            <person name="Zimin A.V."/>
        </authorList>
    </citation>
    <scope>NUCLEOTIDE SEQUENCE [LARGE SCALE GENOMIC DNA]</scope>
    <source>
        <tissue evidence="4">Whole aphids</tissue>
    </source>
</reference>
<dbReference type="AlphaFoldDB" id="A0A6G0TE30"/>
<dbReference type="Proteomes" id="UP000475862">
    <property type="component" value="Unassembled WGS sequence"/>
</dbReference>
<sequence>MTYNNIMLVIFFMTSVLTVSSQSNFQSQLWVTKILSNTLDEYTPDGGIACKRHGLEYRQGLKDLKLWATQMYDASSKFPTGILAGRSYDFGNFDECLKTITTGLDLSTQYCIISIHFLPTTKLYPHYYNITPSNTNPTDSVWESTKNDSGLIKIQRNEINTALCIPSSCSHSDLQTTLSPKIISAFHKHQLTTTVTVNSVHCTTQQELQPPKLLGYRIFWGILLIILLLTIIGSLCDIYKEEENQYNYKSFFMAFSFPTNVKRLFLASNKTENLSCIDILKTHACVLIIIGQRMLYSTGQPLQNPKNLDEIALHLMYVMIRNGSLVVDFFFVISGFLTFYFLYDELVNTKIINVPLLLLWRWLRLMPVYGLMIAFHTFVLLHLADGPLWKKIAIQESDYCQNNWILNYLPEHKSYTALYVPSHTRSTPYFVGLWLRIFIPLSKLTYGAYLGGLSMQLIQVASMKSPTYYNDNLLLWLAIGDTVFGFILAFLLYTLIESPFDILLKQLVITISPTIVSGETELYQSQRWVTKILYDTLESYVPDGGPTCRRDGQAYSEGLKDLRLWATQMYDASAKFPTGILSGKSTDFGDYDECLETNTTNLDFKPQYCIVNIRFSPSVKLYPNYYKTTSLNIINSSISAWEAVKLNPNPAKVQRNEINTAICIPSSCTHSDLQSTLSPKIVSVFNRHEINTTVTVDSLYCTTQHDKPPKTLGFVIFWCFILIIFVLIIIGSLHDSYPKEDTESKYKPFIVAFSIQSSLKKLFYNNTKTVEFTGCNFLKIIACLIVLLGHRLMYISAQPVYNTNKIEETFEIMIYGIVHNGPLVVDIFFTICGFLTFINMYSELVKTKRFNMPLILFWRWCRLIPLYGLMIAFYSFVLVHLSDGPLWKHMAVKESENCQKNWWTNLLFVNNYVNADQPELEIPTEPRSLHAVVHTHAHESNALFRRNVRRSRLSDHENPKTRLSVPLSDTVSVGDHLWLYIMDDVHILLFRTRIQRMGKRLVRTRVSSDLLGCDFGIYCRFRCKHLFHSKTTNIPNFLTGSWIVIGDSIYGFVIAFILYLLIESPFENLLKLLIHKINGGKSKTEERIPKAVEMLPHTIERYTKSPESEVVNN</sequence>
<dbReference type="PANTHER" id="PTHR11161:SF22">
    <property type="entry name" value="ACYLTRANSFERASE 3 DOMAIN-CONTAINING PROTEIN-RELATED"/>
    <property type="match status" value="1"/>
</dbReference>
<dbReference type="InterPro" id="IPR006621">
    <property type="entry name" value="Nose-resist-to-fluoxetine_N"/>
</dbReference>
<organism evidence="4 5">
    <name type="scientific">Aphis glycines</name>
    <name type="common">Soybean aphid</name>
    <dbReference type="NCBI Taxonomy" id="307491"/>
    <lineage>
        <taxon>Eukaryota</taxon>
        <taxon>Metazoa</taxon>
        <taxon>Ecdysozoa</taxon>
        <taxon>Arthropoda</taxon>
        <taxon>Hexapoda</taxon>
        <taxon>Insecta</taxon>
        <taxon>Pterygota</taxon>
        <taxon>Neoptera</taxon>
        <taxon>Paraneoptera</taxon>
        <taxon>Hemiptera</taxon>
        <taxon>Sternorrhyncha</taxon>
        <taxon>Aphidomorpha</taxon>
        <taxon>Aphidoidea</taxon>
        <taxon>Aphididae</taxon>
        <taxon>Aphidini</taxon>
        <taxon>Aphis</taxon>
        <taxon>Aphis</taxon>
    </lineage>
</organism>
<feature type="transmembrane region" description="Helical" evidence="1">
    <location>
        <begin position="325"/>
        <end position="343"/>
    </location>
</feature>
<evidence type="ECO:0000259" key="3">
    <source>
        <dbReference type="SMART" id="SM00703"/>
    </source>
</evidence>
<dbReference type="PANTHER" id="PTHR11161">
    <property type="entry name" value="O-ACYLTRANSFERASE"/>
    <property type="match status" value="1"/>
</dbReference>
<keyword evidence="5" id="KW-1185">Reference proteome</keyword>
<feature type="transmembrane region" description="Helical" evidence="1">
    <location>
        <begin position="1042"/>
        <end position="1062"/>
    </location>
</feature>
<feature type="transmembrane region" description="Helical" evidence="1">
    <location>
        <begin position="776"/>
        <end position="797"/>
    </location>
</feature>
<dbReference type="EMBL" id="VYZN01000041">
    <property type="protein sequence ID" value="KAE9531419.1"/>
    <property type="molecule type" value="Genomic_DNA"/>
</dbReference>
<keyword evidence="1" id="KW-0472">Membrane</keyword>
<evidence type="ECO:0000313" key="4">
    <source>
        <dbReference type="EMBL" id="KAE9531419.1"/>
    </source>
</evidence>
<dbReference type="Pfam" id="PF20146">
    <property type="entry name" value="NRF"/>
    <property type="match status" value="2"/>
</dbReference>
<comment type="caution">
    <text evidence="4">The sequence shown here is derived from an EMBL/GenBank/DDBJ whole genome shotgun (WGS) entry which is preliminary data.</text>
</comment>
<evidence type="ECO:0000256" key="1">
    <source>
        <dbReference type="SAM" id="Phobius"/>
    </source>
</evidence>
<protein>
    <recommendedName>
        <fullName evidence="3">Nose resistant-to-fluoxetine protein N-terminal domain-containing protein</fullName>
    </recommendedName>
</protein>
<feature type="domain" description="Nose resistant-to-fluoxetine protein N-terminal" evidence="3">
    <location>
        <begin position="545"/>
        <end position="703"/>
    </location>
</feature>
<keyword evidence="1" id="KW-0812">Transmembrane</keyword>
<dbReference type="OrthoDB" id="10006435at2759"/>
<evidence type="ECO:0000313" key="5">
    <source>
        <dbReference type="Proteomes" id="UP000475862"/>
    </source>
</evidence>
<name>A0A6G0TE30_APHGL</name>
<feature type="chain" id="PRO_5026252581" description="Nose resistant-to-fluoxetine protein N-terminal domain-containing protein" evidence="2">
    <location>
        <begin position="22"/>
        <end position="1113"/>
    </location>
</feature>
<evidence type="ECO:0000256" key="2">
    <source>
        <dbReference type="SAM" id="SignalP"/>
    </source>
</evidence>
<dbReference type="SMART" id="SM00703">
    <property type="entry name" value="NRF"/>
    <property type="match status" value="2"/>
</dbReference>
<feature type="transmembrane region" description="Helical" evidence="1">
    <location>
        <begin position="473"/>
        <end position="496"/>
    </location>
</feature>
<gene>
    <name evidence="4" type="ORF">AGLY_010625</name>
</gene>
<feature type="transmembrane region" description="Helical" evidence="1">
    <location>
        <begin position="218"/>
        <end position="239"/>
    </location>
</feature>
<dbReference type="InterPro" id="IPR052728">
    <property type="entry name" value="O2_lipid_transport_reg"/>
</dbReference>
<proteinExistence type="predicted"/>